<sequence length="173" mass="18066">MPAGRTGEPNGPMEVPVPPSWEEPDGERVPAWVGPATPVDMDTTHLTADRLARALALTTGGIDGLANDAGICDLRRAIAYAADLLADGSALTVAPTGGWFMDLALALGRAPSVLEVEARCGGAWWTILGHAYEIEGRAGLLTWGVPDDLLRSVEAELLEDRLGLTLDDATVGA</sequence>
<feature type="region of interest" description="Disordered" evidence="1">
    <location>
        <begin position="1"/>
        <end position="26"/>
    </location>
</feature>
<dbReference type="AlphaFoldDB" id="A0A512PHL1"/>
<gene>
    <name evidence="2" type="ORF">CSO01_33880</name>
</gene>
<accession>A0A512PHL1</accession>
<evidence type="ECO:0000313" key="2">
    <source>
        <dbReference type="EMBL" id="GEP70673.1"/>
    </source>
</evidence>
<evidence type="ECO:0008006" key="4">
    <source>
        <dbReference type="Google" id="ProtNLM"/>
    </source>
</evidence>
<proteinExistence type="predicted"/>
<evidence type="ECO:0000256" key="1">
    <source>
        <dbReference type="SAM" id="MobiDB-lite"/>
    </source>
</evidence>
<keyword evidence="3" id="KW-1185">Reference proteome</keyword>
<protein>
    <recommendedName>
        <fullName evidence="4">DUF3806 domain-containing protein</fullName>
    </recommendedName>
</protein>
<dbReference type="Proteomes" id="UP000321798">
    <property type="component" value="Unassembled WGS sequence"/>
</dbReference>
<organism evidence="2 3">
    <name type="scientific">Cellulomonas soli</name>
    <dbReference type="NCBI Taxonomy" id="931535"/>
    <lineage>
        <taxon>Bacteria</taxon>
        <taxon>Bacillati</taxon>
        <taxon>Actinomycetota</taxon>
        <taxon>Actinomycetes</taxon>
        <taxon>Micrococcales</taxon>
        <taxon>Cellulomonadaceae</taxon>
        <taxon>Cellulomonas</taxon>
    </lineage>
</organism>
<comment type="caution">
    <text evidence="2">The sequence shown here is derived from an EMBL/GenBank/DDBJ whole genome shotgun (WGS) entry which is preliminary data.</text>
</comment>
<evidence type="ECO:0000313" key="3">
    <source>
        <dbReference type="Proteomes" id="UP000321798"/>
    </source>
</evidence>
<reference evidence="2 3" key="1">
    <citation type="submission" date="2019-07" db="EMBL/GenBank/DDBJ databases">
        <title>Whole genome shotgun sequence of Cellulomonas soli NBRC 109434.</title>
        <authorList>
            <person name="Hosoyama A."/>
            <person name="Uohara A."/>
            <person name="Ohji S."/>
            <person name="Ichikawa N."/>
        </authorList>
    </citation>
    <scope>NUCLEOTIDE SEQUENCE [LARGE SCALE GENOMIC DNA]</scope>
    <source>
        <strain evidence="2 3">NBRC 109434</strain>
    </source>
</reference>
<dbReference type="EMBL" id="BKAL01000015">
    <property type="protein sequence ID" value="GEP70673.1"/>
    <property type="molecule type" value="Genomic_DNA"/>
</dbReference>
<name>A0A512PHL1_9CELL</name>